<organism evidence="2 3">
    <name type="scientific">Triticum turgidum subsp. durum</name>
    <name type="common">Durum wheat</name>
    <name type="synonym">Triticum durum</name>
    <dbReference type="NCBI Taxonomy" id="4567"/>
    <lineage>
        <taxon>Eukaryota</taxon>
        <taxon>Viridiplantae</taxon>
        <taxon>Streptophyta</taxon>
        <taxon>Embryophyta</taxon>
        <taxon>Tracheophyta</taxon>
        <taxon>Spermatophyta</taxon>
        <taxon>Magnoliopsida</taxon>
        <taxon>Liliopsida</taxon>
        <taxon>Poales</taxon>
        <taxon>Poaceae</taxon>
        <taxon>BOP clade</taxon>
        <taxon>Pooideae</taxon>
        <taxon>Triticodae</taxon>
        <taxon>Triticeae</taxon>
        <taxon>Triticinae</taxon>
        <taxon>Triticum</taxon>
    </lineage>
</organism>
<dbReference type="Proteomes" id="UP000324705">
    <property type="component" value="Chromosome 7B"/>
</dbReference>
<name>A0A9R0ZXC2_TRITD</name>
<protein>
    <submittedName>
        <fullName evidence="2">Uncharacterized protein</fullName>
    </submittedName>
</protein>
<dbReference type="AlphaFoldDB" id="A0A9R0ZXC2"/>
<gene>
    <name evidence="2" type="ORF">TRITD_7Bv1G032840</name>
</gene>
<proteinExistence type="predicted"/>
<reference evidence="2 3" key="1">
    <citation type="submission" date="2017-09" db="EMBL/GenBank/DDBJ databases">
        <authorList>
            <consortium name="International Durum Wheat Genome Sequencing Consortium (IDWGSC)"/>
            <person name="Milanesi L."/>
        </authorList>
    </citation>
    <scope>NUCLEOTIDE SEQUENCE [LARGE SCALE GENOMIC DNA]</scope>
    <source>
        <strain evidence="3">cv. Svevo</strain>
    </source>
</reference>
<accession>A0A9R0ZXC2</accession>
<sequence length="89" mass="9999">MVLTSQHPSKAGKACSPWPTTSARRGEHVITISSSFVTTPERARCSDKVICYTAIDICHRWTVHIVSLHVIISVTSAFERHVIRIVYHN</sequence>
<dbReference type="EMBL" id="LT934124">
    <property type="protein sequence ID" value="VAI84247.1"/>
    <property type="molecule type" value="Genomic_DNA"/>
</dbReference>
<evidence type="ECO:0000313" key="2">
    <source>
        <dbReference type="EMBL" id="VAI84247.1"/>
    </source>
</evidence>
<feature type="region of interest" description="Disordered" evidence="1">
    <location>
        <begin position="1"/>
        <end position="22"/>
    </location>
</feature>
<evidence type="ECO:0000313" key="3">
    <source>
        <dbReference type="Proteomes" id="UP000324705"/>
    </source>
</evidence>
<keyword evidence="3" id="KW-1185">Reference proteome</keyword>
<evidence type="ECO:0000256" key="1">
    <source>
        <dbReference type="SAM" id="MobiDB-lite"/>
    </source>
</evidence>
<dbReference type="Gramene" id="TRITD7Bv1G032840.1">
    <property type="protein sequence ID" value="TRITD7Bv1G032840.1"/>
    <property type="gene ID" value="TRITD7Bv1G032840"/>
</dbReference>